<dbReference type="SUPFAM" id="SSF53850">
    <property type="entry name" value="Periplasmic binding protein-like II"/>
    <property type="match status" value="1"/>
</dbReference>
<keyword evidence="2" id="KW-0732">Signal</keyword>
<comment type="similarity">
    <text evidence="1">Belongs to the UPF0065 (bug) family.</text>
</comment>
<dbReference type="Gene3D" id="3.40.190.150">
    <property type="entry name" value="Bordetella uptake gene, domain 1"/>
    <property type="match status" value="1"/>
</dbReference>
<dbReference type="PIRSF" id="PIRSF017082">
    <property type="entry name" value="YflP"/>
    <property type="match status" value="1"/>
</dbReference>
<gene>
    <name evidence="3" type="ORF">OF850_11630</name>
</gene>
<evidence type="ECO:0000313" key="4">
    <source>
        <dbReference type="Proteomes" id="UP001526430"/>
    </source>
</evidence>
<accession>A0ABT3NVY0</accession>
<evidence type="ECO:0000313" key="3">
    <source>
        <dbReference type="EMBL" id="MCW8086281.1"/>
    </source>
</evidence>
<reference evidence="3 4" key="1">
    <citation type="submission" date="2022-10" db="EMBL/GenBank/DDBJ databases">
        <title>Roseococcus glaciei nov., sp. nov., isolated from glacier.</title>
        <authorList>
            <person name="Liu Q."/>
            <person name="Xin Y.-H."/>
        </authorList>
    </citation>
    <scope>NUCLEOTIDE SEQUENCE [LARGE SCALE GENOMIC DNA]</scope>
    <source>
        <strain evidence="3 4">MDT2-1-1</strain>
    </source>
</reference>
<comment type="caution">
    <text evidence="3">The sequence shown here is derived from an EMBL/GenBank/DDBJ whole genome shotgun (WGS) entry which is preliminary data.</text>
</comment>
<dbReference type="PANTHER" id="PTHR42928:SF5">
    <property type="entry name" value="BLR1237 PROTEIN"/>
    <property type="match status" value="1"/>
</dbReference>
<feature type="signal peptide" evidence="2">
    <location>
        <begin position="1"/>
        <end position="27"/>
    </location>
</feature>
<keyword evidence="4" id="KW-1185">Reference proteome</keyword>
<evidence type="ECO:0000256" key="1">
    <source>
        <dbReference type="ARBA" id="ARBA00006987"/>
    </source>
</evidence>
<feature type="chain" id="PRO_5046901196" evidence="2">
    <location>
        <begin position="28"/>
        <end position="325"/>
    </location>
</feature>
<dbReference type="InterPro" id="IPR042100">
    <property type="entry name" value="Bug_dom1"/>
</dbReference>
<dbReference type="Proteomes" id="UP001526430">
    <property type="component" value="Unassembled WGS sequence"/>
</dbReference>
<dbReference type="PANTHER" id="PTHR42928">
    <property type="entry name" value="TRICARBOXYLATE-BINDING PROTEIN"/>
    <property type="match status" value="1"/>
</dbReference>
<proteinExistence type="inferred from homology"/>
<dbReference type="Pfam" id="PF03401">
    <property type="entry name" value="TctC"/>
    <property type="match status" value="1"/>
</dbReference>
<sequence length="325" mass="33580">MRPVPAFPRRAVLAGVPVAALSPAALAQPSWPTRPVRLVVPYAPGGPSDIIARTVQNPLSAALGQPVVVENRPGGGAVIGTESVARSDDGHSFLVADSPHTIIPAVQPRVPYDAAADFAPVGLLGAVTMVLMVRAGHPATDFASFLAGALARPESVTFGSSGVGSLTHLLPEWLGQLTGARFTVVPYRGSGPALLDVAAGQIDAIFSSTLSASGQLRDGAVRALAVAAPERVATLPQVPSFRENRVDLVCSNWWGVLAPSRAVPPVLARMAAALETSLADAAVRERLDTLGVERRPAGPAPLATLLDTEFRNWAQVARAAGVRAP</sequence>
<dbReference type="RefSeq" id="WP_301590280.1">
    <property type="nucleotide sequence ID" value="NZ_JAPFQI010000008.1"/>
</dbReference>
<organism evidence="3 4">
    <name type="scientific">Sabulicella glaciei</name>
    <dbReference type="NCBI Taxonomy" id="2984948"/>
    <lineage>
        <taxon>Bacteria</taxon>
        <taxon>Pseudomonadati</taxon>
        <taxon>Pseudomonadota</taxon>
        <taxon>Alphaproteobacteria</taxon>
        <taxon>Acetobacterales</taxon>
        <taxon>Acetobacteraceae</taxon>
        <taxon>Sabulicella</taxon>
    </lineage>
</organism>
<evidence type="ECO:0000256" key="2">
    <source>
        <dbReference type="SAM" id="SignalP"/>
    </source>
</evidence>
<name>A0ABT3NVY0_9PROT</name>
<dbReference type="EMBL" id="JAPFQI010000008">
    <property type="protein sequence ID" value="MCW8086281.1"/>
    <property type="molecule type" value="Genomic_DNA"/>
</dbReference>
<protein>
    <submittedName>
        <fullName evidence="3">Tripartite tricarboxylate transporter substrate-binding protein</fullName>
    </submittedName>
</protein>
<dbReference type="InterPro" id="IPR005064">
    <property type="entry name" value="BUG"/>
</dbReference>
<dbReference type="Gene3D" id="3.40.190.10">
    <property type="entry name" value="Periplasmic binding protein-like II"/>
    <property type="match status" value="1"/>
</dbReference>